<reference evidence="2" key="1">
    <citation type="journal article" date="2021" name="Sci. Rep.">
        <title>Diploid genomic architecture of Nitzschia inconspicua, an elite biomass production diatom.</title>
        <authorList>
            <person name="Oliver A."/>
            <person name="Podell S."/>
            <person name="Pinowska A."/>
            <person name="Traller J.C."/>
            <person name="Smith S.R."/>
            <person name="McClure R."/>
            <person name="Beliaev A."/>
            <person name="Bohutskyi P."/>
            <person name="Hill E.A."/>
            <person name="Rabines A."/>
            <person name="Zheng H."/>
            <person name="Allen L.Z."/>
            <person name="Kuo A."/>
            <person name="Grigoriev I.V."/>
            <person name="Allen A.E."/>
            <person name="Hazlebeck D."/>
            <person name="Allen E.E."/>
        </authorList>
    </citation>
    <scope>NUCLEOTIDE SEQUENCE</scope>
    <source>
        <strain evidence="2">Hildebrandi</strain>
    </source>
</reference>
<dbReference type="InterPro" id="IPR019494">
    <property type="entry name" value="FIST_C"/>
</dbReference>
<protein>
    <submittedName>
        <fullName evidence="2">FIST domain containing protein</fullName>
    </submittedName>
</protein>
<dbReference type="AlphaFoldDB" id="A0A9K3PT57"/>
<dbReference type="PANTHER" id="PTHR14939">
    <property type="entry name" value="F-BOX ONLY PROTEIN 22"/>
    <property type="match status" value="1"/>
</dbReference>
<evidence type="ECO:0000259" key="1">
    <source>
        <dbReference type="SMART" id="SM01204"/>
    </source>
</evidence>
<dbReference type="PANTHER" id="PTHR14939:SF5">
    <property type="entry name" value="F-BOX ONLY PROTEIN 22"/>
    <property type="match status" value="1"/>
</dbReference>
<proteinExistence type="predicted"/>
<evidence type="ECO:0000313" key="3">
    <source>
        <dbReference type="Proteomes" id="UP000693970"/>
    </source>
</evidence>
<dbReference type="Pfam" id="PF10442">
    <property type="entry name" value="FIST_C"/>
    <property type="match status" value="1"/>
</dbReference>
<sequence>MVAFVDFAADLTLGVIKFLDVVDSSRLAVTSQRYYYLVMEYRQQRGAELVAVANANTVAKTNEPPRTIITRSVHALQSKPNLILSFSTAENETRDGASNLEKTYGSSYPSPTILLGAEAYSIQVNNAQSTAKAMGTNEGITLEHSSSFSLMAVNFPNARVLPFKVTFHQRDLETILLERQLEDVGDLSTWKAMILYAADQEGQAMVEKFITRIQHLLPQIAIVGGMCDGGYVSKQNYTRDQLMTLSVAQLRTFPEARGLHFIEKSELVDHIQTKKNDLQSTICEVDAGLFGVVLGGDVPVKSVVSRGVRSAFHGKEQSISPFVVEKSQIVHPSDDDYMFDFRNSEDATSYHLISKIRDTDAEETMSAMQLIAKGIESGHRAEFIGLKRLQSDGFELENLHHMSARTGDLIVFTDGSRPQAESLEGAEIDLFYLDGVSCMEDMDKTIAKLKEQTKGEEILGAVMFSCAGRGPEPSHLIPEEMSDAKRFAKGFPKVPCLGFYAGGEIGPLALAANEKVFQTGRAAVQGFTAVFALFIVPKVESIVFQLNDSPQNVRGFVRARVGLTGQQSLL</sequence>
<dbReference type="GO" id="GO:0000209">
    <property type="term" value="P:protein polyubiquitination"/>
    <property type="evidence" value="ECO:0007669"/>
    <property type="project" value="TreeGrafter"/>
</dbReference>
<feature type="domain" description="FIST C-domain" evidence="1">
    <location>
        <begin position="367"/>
        <end position="508"/>
    </location>
</feature>
<dbReference type="Proteomes" id="UP000693970">
    <property type="component" value="Unassembled WGS sequence"/>
</dbReference>
<reference evidence="2" key="2">
    <citation type="submission" date="2021-04" db="EMBL/GenBank/DDBJ databases">
        <authorList>
            <person name="Podell S."/>
        </authorList>
    </citation>
    <scope>NUCLEOTIDE SEQUENCE</scope>
    <source>
        <strain evidence="2">Hildebrandi</strain>
    </source>
</reference>
<evidence type="ECO:0000313" key="2">
    <source>
        <dbReference type="EMBL" id="KAG7358451.1"/>
    </source>
</evidence>
<comment type="caution">
    <text evidence="2">The sequence shown here is derived from an EMBL/GenBank/DDBJ whole genome shotgun (WGS) entry which is preliminary data.</text>
</comment>
<dbReference type="OrthoDB" id="45283at2759"/>
<gene>
    <name evidence="2" type="ORF">IV203_015039</name>
</gene>
<accession>A0A9K3PT57</accession>
<dbReference type="SMART" id="SM01204">
    <property type="entry name" value="FIST_C"/>
    <property type="match status" value="1"/>
</dbReference>
<dbReference type="GO" id="GO:0032436">
    <property type="term" value="P:positive regulation of proteasomal ubiquitin-dependent protein catabolic process"/>
    <property type="evidence" value="ECO:0007669"/>
    <property type="project" value="TreeGrafter"/>
</dbReference>
<organism evidence="2 3">
    <name type="scientific">Nitzschia inconspicua</name>
    <dbReference type="NCBI Taxonomy" id="303405"/>
    <lineage>
        <taxon>Eukaryota</taxon>
        <taxon>Sar</taxon>
        <taxon>Stramenopiles</taxon>
        <taxon>Ochrophyta</taxon>
        <taxon>Bacillariophyta</taxon>
        <taxon>Bacillariophyceae</taxon>
        <taxon>Bacillariophycidae</taxon>
        <taxon>Bacillariales</taxon>
        <taxon>Bacillariaceae</taxon>
        <taxon>Nitzschia</taxon>
    </lineage>
</organism>
<keyword evidence="3" id="KW-1185">Reference proteome</keyword>
<name>A0A9K3PT57_9STRA</name>
<dbReference type="EMBL" id="JAGRRH010000014">
    <property type="protein sequence ID" value="KAG7358451.1"/>
    <property type="molecule type" value="Genomic_DNA"/>
</dbReference>